<evidence type="ECO:0000313" key="11">
    <source>
        <dbReference type="Proteomes" id="UP001473302"/>
    </source>
</evidence>
<feature type="domain" description="CCHC-type" evidence="9">
    <location>
        <begin position="254"/>
        <end position="269"/>
    </location>
</feature>
<keyword evidence="3" id="KW-0677">Repeat</keyword>
<evidence type="ECO:0000256" key="4">
    <source>
        <dbReference type="ARBA" id="ARBA00022771"/>
    </source>
</evidence>
<dbReference type="Proteomes" id="UP001473302">
    <property type="component" value="Unassembled WGS sequence"/>
</dbReference>
<name>A0ABP9ZEL7_9FUNG</name>
<proteinExistence type="predicted"/>
<dbReference type="Gene3D" id="4.10.60.10">
    <property type="entry name" value="Zinc finger, CCHC-type"/>
    <property type="match status" value="1"/>
</dbReference>
<dbReference type="PANTHER" id="PTHR46543:SF1">
    <property type="entry name" value="ZINC FINGER CCHC DOMAIN-CONTAINING PROTEIN 7"/>
    <property type="match status" value="1"/>
</dbReference>
<feature type="compositionally biased region" description="Basic and acidic residues" evidence="8">
    <location>
        <begin position="15"/>
        <end position="31"/>
    </location>
</feature>
<evidence type="ECO:0000259" key="9">
    <source>
        <dbReference type="PROSITE" id="PS50158"/>
    </source>
</evidence>
<evidence type="ECO:0000256" key="8">
    <source>
        <dbReference type="SAM" id="MobiDB-lite"/>
    </source>
</evidence>
<comment type="caution">
    <text evidence="10">The sequence shown here is derived from an EMBL/GenBank/DDBJ whole genome shotgun (WGS) entry which is preliminary data.</text>
</comment>
<sequence>MFSDDEDELELLRQYGDRDLHADDDEAHSSDMDSDLEDKIMSMVQFKKKSPIVEKPEVTVAPPTVTAEKSTSQKFSASQELQISEQDSDDDEDDIGVPHDPPTPEDQLHVTRYINLDDKHYMDEQETDEEEAELNSKLQDLIDDQISKRQSKVRYTTKPLRVCFGCHQPGHERRECKYCADCGGLRHADNRCVGARYCGNCKMRGHNQIDCVNPRENKCCQICQTSYHNALNCPSLLHVYENEVPARKQPTAYCYNCTAKGHYGDECSNLPKYLTTMPSAFSQLSLSSGSRFDPKKTMKNAASSFGTSGNHQRWSDSSRDNSPRGGYDRGGGGGYHEHASKKRRYDDDYNNRNRYNNNNDRYNNNNDGYKNDKKPYKSNNQPAGSYKDNNAGGKRHRTDLVEDSRQTNLNAFFVTEKKKKSFDYAGKSGNNNWKAVNSSLPQPTRSGTVNLNKKRQQQNYDGDFPRGGGGGDELPRPSSSGVIDLTKSDSGGYSKRTSKYHGGYNRR</sequence>
<organism evidence="10 11">
    <name type="scientific">Mucor flavus</name>
    <dbReference type="NCBI Taxonomy" id="439312"/>
    <lineage>
        <taxon>Eukaryota</taxon>
        <taxon>Fungi</taxon>
        <taxon>Fungi incertae sedis</taxon>
        <taxon>Mucoromycota</taxon>
        <taxon>Mucoromycotina</taxon>
        <taxon>Mucoromycetes</taxon>
        <taxon>Mucorales</taxon>
        <taxon>Mucorineae</taxon>
        <taxon>Mucoraceae</taxon>
        <taxon>Mucor</taxon>
    </lineage>
</organism>
<keyword evidence="6" id="KW-0539">Nucleus</keyword>
<feature type="compositionally biased region" description="Basic residues" evidence="8">
    <location>
        <begin position="496"/>
        <end position="507"/>
    </location>
</feature>
<feature type="domain" description="CCHC-type" evidence="9">
    <location>
        <begin position="163"/>
        <end position="177"/>
    </location>
</feature>
<keyword evidence="4 7" id="KW-0863">Zinc-finger</keyword>
<feature type="compositionally biased region" description="Polar residues" evidence="8">
    <location>
        <begin position="300"/>
        <end position="312"/>
    </location>
</feature>
<feature type="compositionally biased region" description="Polar residues" evidence="8">
    <location>
        <begin position="428"/>
        <end position="451"/>
    </location>
</feature>
<feature type="compositionally biased region" description="Polar residues" evidence="8">
    <location>
        <begin position="67"/>
        <end position="81"/>
    </location>
</feature>
<dbReference type="InterPro" id="IPR051644">
    <property type="entry name" value="TRAMP_AT-DNA-binding"/>
</dbReference>
<evidence type="ECO:0000256" key="2">
    <source>
        <dbReference type="ARBA" id="ARBA00022723"/>
    </source>
</evidence>
<feature type="region of interest" description="Disordered" evidence="8">
    <location>
        <begin position="424"/>
        <end position="507"/>
    </location>
</feature>
<evidence type="ECO:0000256" key="7">
    <source>
        <dbReference type="PROSITE-ProRule" id="PRU00047"/>
    </source>
</evidence>
<evidence type="ECO:0000256" key="5">
    <source>
        <dbReference type="ARBA" id="ARBA00022833"/>
    </source>
</evidence>
<accession>A0ABP9ZEL7</accession>
<evidence type="ECO:0000256" key="3">
    <source>
        <dbReference type="ARBA" id="ARBA00022737"/>
    </source>
</evidence>
<feature type="region of interest" description="Disordered" evidence="8">
    <location>
        <begin position="1"/>
        <end position="107"/>
    </location>
</feature>
<protein>
    <recommendedName>
        <fullName evidence="9">CCHC-type domain-containing protein</fullName>
    </recommendedName>
</protein>
<reference evidence="10 11" key="1">
    <citation type="submission" date="2024-04" db="EMBL/GenBank/DDBJ databases">
        <title>genome sequences of Mucor flavus KT1a and Helicostylum pulchrum KT1b strains isolated from the surface of a dry-aged beef.</title>
        <authorList>
            <person name="Toyotome T."/>
            <person name="Hosono M."/>
            <person name="Torimaru M."/>
            <person name="Fukuda K."/>
            <person name="Mikami N."/>
        </authorList>
    </citation>
    <scope>NUCLEOTIDE SEQUENCE [LARGE SCALE GENOMIC DNA]</scope>
    <source>
        <strain evidence="10 11">KT1a</strain>
    </source>
</reference>
<feature type="compositionally biased region" description="Basic and acidic residues" evidence="8">
    <location>
        <begin position="313"/>
        <end position="322"/>
    </location>
</feature>
<dbReference type="PANTHER" id="PTHR46543">
    <property type="entry name" value="ZINC FINGER CCHC DOMAIN-CONTAINING PROTEIN 7"/>
    <property type="match status" value="1"/>
</dbReference>
<dbReference type="InterPro" id="IPR001878">
    <property type="entry name" value="Znf_CCHC"/>
</dbReference>
<evidence type="ECO:0000313" key="10">
    <source>
        <dbReference type="EMBL" id="GAA5817571.1"/>
    </source>
</evidence>
<keyword evidence="5" id="KW-0862">Zinc</keyword>
<comment type="subcellular location">
    <subcellularLocation>
        <location evidence="1">Nucleus</location>
    </subcellularLocation>
</comment>
<keyword evidence="11" id="KW-1185">Reference proteome</keyword>
<dbReference type="EMBL" id="BAABUK010000044">
    <property type="protein sequence ID" value="GAA5817571.1"/>
    <property type="molecule type" value="Genomic_DNA"/>
</dbReference>
<feature type="region of interest" description="Disordered" evidence="8">
    <location>
        <begin position="285"/>
        <end position="404"/>
    </location>
</feature>
<dbReference type="SMART" id="SM00343">
    <property type="entry name" value="ZnF_C2HC"/>
    <property type="match status" value="4"/>
</dbReference>
<evidence type="ECO:0000256" key="1">
    <source>
        <dbReference type="ARBA" id="ARBA00004123"/>
    </source>
</evidence>
<dbReference type="PROSITE" id="PS50158">
    <property type="entry name" value="ZF_CCHC"/>
    <property type="match status" value="2"/>
</dbReference>
<evidence type="ECO:0000256" key="6">
    <source>
        <dbReference type="ARBA" id="ARBA00023242"/>
    </source>
</evidence>
<keyword evidence="2" id="KW-0479">Metal-binding</keyword>
<gene>
    <name evidence="10" type="ORF">MFLAVUS_011119</name>
</gene>
<feature type="compositionally biased region" description="Low complexity" evidence="8">
    <location>
        <begin position="352"/>
        <end position="368"/>
    </location>
</feature>
<feature type="compositionally biased region" description="Acidic residues" evidence="8">
    <location>
        <begin position="86"/>
        <end position="95"/>
    </location>
</feature>